<dbReference type="Gene3D" id="3.60.20.40">
    <property type="match status" value="1"/>
</dbReference>
<gene>
    <name evidence="1" type="ORF">ACFOX0_00200</name>
</gene>
<dbReference type="InterPro" id="IPR052896">
    <property type="entry name" value="GGT-like_enzyme"/>
</dbReference>
<sequence length="547" mass="56923">MPHPRQPLYAPNGAVATSQPLAASAGLAVLRRGGNAVDAALATAIALTVLQPGSNDIGGDLFAIVWDGDRPHGLNASGRSPAALTRQVVLDATDGRGAEPVGALGGAQLDGPAMPARGWLPVTVPGAPAGWRDLHDRFGTLPFDELFTDAVGYAEHGYPVSARVAAAWAGAVREHAGLAGPEYAEWGRVFTLDGRAPRAGERWRNPDAAATLRRIAASGADDFYRGRTAETMVRYAARTGGLLTADDLAGHASTWVEPVSVGYRGSEVWELPPNGQGLAALLALGILDGVDPAGLSPADRLHWQIEAVKLGFADAHAHIADPDRVSVPTAELLSPGYLVRRRALVGPRAAVPVAGRPVRGGTVYLCTADRAGMMVSLIQSNYLGFGSFVVPPGLGFGLQNRGTGFSLVADHPNVVGPGKRPFHTIIPGFLSRGGEPVGPFGVMGGHMQPQGHLQVVSATVDGGLDPQAALEQPRWYWHAGRRVEVEPGLAAGPAGRDLLAELGRRGHELTVVTHPAAFGYGQAIWRLPDGGYVAGSESRADGSAVGY</sequence>
<organism evidence="1 2">
    <name type="scientific">Micromonospora zhanjiangensis</name>
    <dbReference type="NCBI Taxonomy" id="1522057"/>
    <lineage>
        <taxon>Bacteria</taxon>
        <taxon>Bacillati</taxon>
        <taxon>Actinomycetota</taxon>
        <taxon>Actinomycetes</taxon>
        <taxon>Micromonosporales</taxon>
        <taxon>Micromonosporaceae</taxon>
        <taxon>Micromonospora</taxon>
    </lineage>
</organism>
<dbReference type="InterPro" id="IPR043138">
    <property type="entry name" value="GGT_lsub"/>
</dbReference>
<dbReference type="SUPFAM" id="SSF56235">
    <property type="entry name" value="N-terminal nucleophile aminohydrolases (Ntn hydrolases)"/>
    <property type="match status" value="1"/>
</dbReference>
<evidence type="ECO:0000313" key="1">
    <source>
        <dbReference type="EMBL" id="MFC4104360.1"/>
    </source>
</evidence>
<dbReference type="PRINTS" id="PR01210">
    <property type="entry name" value="GGTRANSPTASE"/>
</dbReference>
<name>A0ABV8KEF3_9ACTN</name>
<keyword evidence="2" id="KW-1185">Reference proteome</keyword>
<proteinExistence type="predicted"/>
<accession>A0ABV8KEF3</accession>
<dbReference type="PANTHER" id="PTHR43881">
    <property type="entry name" value="GAMMA-GLUTAMYLTRANSPEPTIDASE (AFU_ORTHOLOGUE AFUA_4G13580)"/>
    <property type="match status" value="1"/>
</dbReference>
<dbReference type="Pfam" id="PF01019">
    <property type="entry name" value="G_glu_transpept"/>
    <property type="match status" value="1"/>
</dbReference>
<evidence type="ECO:0000313" key="2">
    <source>
        <dbReference type="Proteomes" id="UP001595868"/>
    </source>
</evidence>
<dbReference type="Proteomes" id="UP001595868">
    <property type="component" value="Unassembled WGS sequence"/>
</dbReference>
<protein>
    <submittedName>
        <fullName evidence="1">Gamma-glutamyltransferase family protein</fullName>
    </submittedName>
</protein>
<dbReference type="RefSeq" id="WP_377541287.1">
    <property type="nucleotide sequence ID" value="NZ_JBHSBN010000001.1"/>
</dbReference>
<reference evidence="2" key="1">
    <citation type="journal article" date="2019" name="Int. J. Syst. Evol. Microbiol.">
        <title>The Global Catalogue of Microorganisms (GCM) 10K type strain sequencing project: providing services to taxonomists for standard genome sequencing and annotation.</title>
        <authorList>
            <consortium name="The Broad Institute Genomics Platform"/>
            <consortium name="The Broad Institute Genome Sequencing Center for Infectious Disease"/>
            <person name="Wu L."/>
            <person name="Ma J."/>
        </authorList>
    </citation>
    <scope>NUCLEOTIDE SEQUENCE [LARGE SCALE GENOMIC DNA]</scope>
    <source>
        <strain evidence="2">2902at01</strain>
    </source>
</reference>
<dbReference type="PANTHER" id="PTHR43881:SF1">
    <property type="entry name" value="GAMMA-GLUTAMYLTRANSPEPTIDASE (AFU_ORTHOLOGUE AFUA_4G13580)"/>
    <property type="match status" value="1"/>
</dbReference>
<comment type="caution">
    <text evidence="1">The sequence shown here is derived from an EMBL/GenBank/DDBJ whole genome shotgun (WGS) entry which is preliminary data.</text>
</comment>
<dbReference type="InterPro" id="IPR029055">
    <property type="entry name" value="Ntn_hydrolases_N"/>
</dbReference>
<dbReference type="Gene3D" id="1.10.246.130">
    <property type="match status" value="1"/>
</dbReference>
<dbReference type="InterPro" id="IPR043137">
    <property type="entry name" value="GGT_ssub_C"/>
</dbReference>
<dbReference type="EMBL" id="JBHSBN010000001">
    <property type="protein sequence ID" value="MFC4104360.1"/>
    <property type="molecule type" value="Genomic_DNA"/>
</dbReference>